<proteinExistence type="predicted"/>
<evidence type="ECO:0008006" key="2">
    <source>
        <dbReference type="Google" id="ProtNLM"/>
    </source>
</evidence>
<dbReference type="EMBL" id="GGMR01010074">
    <property type="protein sequence ID" value="MBY22693.1"/>
    <property type="molecule type" value="Transcribed_RNA"/>
</dbReference>
<evidence type="ECO:0000313" key="1">
    <source>
        <dbReference type="EMBL" id="MBY22693.1"/>
    </source>
</evidence>
<reference evidence="1" key="1">
    <citation type="submission" date="2018-04" db="EMBL/GenBank/DDBJ databases">
        <title>Transcriptome of Schizaphis graminum biotype I.</title>
        <authorList>
            <person name="Scully E.D."/>
            <person name="Geib S.M."/>
            <person name="Palmer N.A."/>
            <person name="Koch K."/>
            <person name="Bradshaw J."/>
            <person name="Heng-Moss T."/>
            <person name="Sarath G."/>
        </authorList>
    </citation>
    <scope>NUCLEOTIDE SEQUENCE</scope>
</reference>
<organism evidence="1">
    <name type="scientific">Schizaphis graminum</name>
    <name type="common">Green bug aphid</name>
    <dbReference type="NCBI Taxonomy" id="13262"/>
    <lineage>
        <taxon>Eukaryota</taxon>
        <taxon>Metazoa</taxon>
        <taxon>Ecdysozoa</taxon>
        <taxon>Arthropoda</taxon>
        <taxon>Hexapoda</taxon>
        <taxon>Insecta</taxon>
        <taxon>Pterygota</taxon>
        <taxon>Neoptera</taxon>
        <taxon>Paraneoptera</taxon>
        <taxon>Hemiptera</taxon>
        <taxon>Sternorrhyncha</taxon>
        <taxon>Aphidomorpha</taxon>
        <taxon>Aphidoidea</taxon>
        <taxon>Aphididae</taxon>
        <taxon>Aphidini</taxon>
        <taxon>Schizaphis</taxon>
    </lineage>
</organism>
<name>A0A2S2NZP9_SCHGA</name>
<protein>
    <recommendedName>
        <fullName evidence="2">DUF4806 domain-containing protein</fullName>
    </recommendedName>
</protein>
<dbReference type="PANTHER" id="PTHR34153">
    <property type="entry name" value="SI:CH211-262H13.3-RELATED-RELATED"/>
    <property type="match status" value="1"/>
</dbReference>
<sequence length="230" mass="26709">MCRSKENSPDIVEQSNINYDEENSEQYTVLSQNVQQNLTNTNPTSTSSDNNYYHINLMDKMQCVCHTVMKVFNQMVSLQKDVNVIKIDVMKNQNLIADLIDRQNHQTTQNQTVEKITRSNLKIPLQTMEQLDSLEADDELKQILANVIRRNGKSFDSKRTTYQIMKIVFENRMAEGLNMEGRGEKRALGKMEICTIIIDAVKFMFPEESLKLIKIHMSDWLKQAPKRKSQ</sequence>
<dbReference type="AlphaFoldDB" id="A0A2S2NZP9"/>
<accession>A0A2S2NZP9</accession>
<dbReference type="PANTHER" id="PTHR34153:SF2">
    <property type="entry name" value="SI:CH211-262H13.3-RELATED"/>
    <property type="match status" value="1"/>
</dbReference>
<gene>
    <name evidence="1" type="ORF">g.134986</name>
</gene>